<sequence length="314" mass="35379">MFMPGTPRTTRFWRRVATIQYPATNTLAPLPLLCSLPPQILITSMDSNNPIVQPIYRTFRGPWLSESKIILGIDIGTTYSGVGFTYACRGQEQMLHRVDKWPGQEGQYFRGKVPSVVWYNSEGEAMSFGAEALTPEIREDAEDNEWQLAKYFKLHLHPSTLRSKHKISMEELPFGVSLKQIYADFLGYLLRCTQERFGEVIADGQTIWENYSSNMDIVIAHPNGWGLREQDLLRRAIVLAGIKTSENAETQIRFVTEAEASVHYCMHYTTVRGCLEPGINFAVCDAGGSTVDTTLYTVESVRPQLKLGEKLASA</sequence>
<dbReference type="SUPFAM" id="SSF53067">
    <property type="entry name" value="Actin-like ATPase domain"/>
    <property type="match status" value="1"/>
</dbReference>
<organism evidence="1 2">
    <name type="scientific">Rhizoctonia solani</name>
    <dbReference type="NCBI Taxonomy" id="456999"/>
    <lineage>
        <taxon>Eukaryota</taxon>
        <taxon>Fungi</taxon>
        <taxon>Dikarya</taxon>
        <taxon>Basidiomycota</taxon>
        <taxon>Agaricomycotina</taxon>
        <taxon>Agaricomycetes</taxon>
        <taxon>Cantharellales</taxon>
        <taxon>Ceratobasidiaceae</taxon>
        <taxon>Rhizoctonia</taxon>
    </lineage>
</organism>
<gene>
    <name evidence="1" type="ORF">RDB_LOCUS83689</name>
</gene>
<accession>A0A8H3DYJ8</accession>
<evidence type="ECO:0000313" key="1">
    <source>
        <dbReference type="EMBL" id="CAE7146418.1"/>
    </source>
</evidence>
<proteinExistence type="predicted"/>
<dbReference type="Proteomes" id="UP000663827">
    <property type="component" value="Unassembled WGS sequence"/>
</dbReference>
<dbReference type="CDD" id="cd10170">
    <property type="entry name" value="ASKHA_NBD_HSP70"/>
    <property type="match status" value="1"/>
</dbReference>
<dbReference type="PANTHER" id="PTHR14187:SF5">
    <property type="entry name" value="HEAT SHOCK 70 KDA PROTEIN 12A"/>
    <property type="match status" value="1"/>
</dbReference>
<dbReference type="Gene3D" id="3.30.420.40">
    <property type="match status" value="1"/>
</dbReference>
<comment type="caution">
    <text evidence="1">The sequence shown here is derived from an EMBL/GenBank/DDBJ whole genome shotgun (WGS) entry which is preliminary data.</text>
</comment>
<dbReference type="PANTHER" id="PTHR14187">
    <property type="entry name" value="ALPHA KINASE/ELONGATION FACTOR 2 KINASE"/>
    <property type="match status" value="1"/>
</dbReference>
<protein>
    <recommendedName>
        <fullName evidence="3">Heat shock 70 kDa protein 12A</fullName>
    </recommendedName>
</protein>
<evidence type="ECO:0000313" key="2">
    <source>
        <dbReference type="Proteomes" id="UP000663827"/>
    </source>
</evidence>
<reference evidence="1" key="1">
    <citation type="submission" date="2021-01" db="EMBL/GenBank/DDBJ databases">
        <authorList>
            <person name="Kaushik A."/>
        </authorList>
    </citation>
    <scope>NUCLEOTIDE SEQUENCE</scope>
    <source>
        <strain evidence="1">AG5</strain>
    </source>
</reference>
<dbReference type="InterPro" id="IPR043129">
    <property type="entry name" value="ATPase_NBD"/>
</dbReference>
<name>A0A8H3DYJ8_9AGAM</name>
<dbReference type="EMBL" id="CAJNJQ010001703">
    <property type="protein sequence ID" value="CAE7146418.1"/>
    <property type="molecule type" value="Genomic_DNA"/>
</dbReference>
<evidence type="ECO:0008006" key="3">
    <source>
        <dbReference type="Google" id="ProtNLM"/>
    </source>
</evidence>
<dbReference type="AlphaFoldDB" id="A0A8H3DYJ8"/>